<organism evidence="1 2">
    <name type="scientific">Petrolisthes manimaculis</name>
    <dbReference type="NCBI Taxonomy" id="1843537"/>
    <lineage>
        <taxon>Eukaryota</taxon>
        <taxon>Metazoa</taxon>
        <taxon>Ecdysozoa</taxon>
        <taxon>Arthropoda</taxon>
        <taxon>Crustacea</taxon>
        <taxon>Multicrustacea</taxon>
        <taxon>Malacostraca</taxon>
        <taxon>Eumalacostraca</taxon>
        <taxon>Eucarida</taxon>
        <taxon>Decapoda</taxon>
        <taxon>Pleocyemata</taxon>
        <taxon>Anomura</taxon>
        <taxon>Galatheoidea</taxon>
        <taxon>Porcellanidae</taxon>
        <taxon>Petrolisthes</taxon>
    </lineage>
</organism>
<dbReference type="EMBL" id="JAWZYT010001422">
    <property type="protein sequence ID" value="KAK4312323.1"/>
    <property type="molecule type" value="Genomic_DNA"/>
</dbReference>
<evidence type="ECO:0000313" key="1">
    <source>
        <dbReference type="EMBL" id="KAK4312323.1"/>
    </source>
</evidence>
<reference evidence="1" key="1">
    <citation type="submission" date="2023-11" db="EMBL/GenBank/DDBJ databases">
        <title>Genome assemblies of two species of porcelain crab, Petrolisthes cinctipes and Petrolisthes manimaculis (Anomura: Porcellanidae).</title>
        <authorList>
            <person name="Angst P."/>
        </authorList>
    </citation>
    <scope>NUCLEOTIDE SEQUENCE</scope>
    <source>
        <strain evidence="1">PB745_02</strain>
        <tissue evidence="1">Gill</tissue>
    </source>
</reference>
<proteinExistence type="predicted"/>
<comment type="caution">
    <text evidence="1">The sequence shown here is derived from an EMBL/GenBank/DDBJ whole genome shotgun (WGS) entry which is preliminary data.</text>
</comment>
<dbReference type="AlphaFoldDB" id="A0AAE1PQH8"/>
<keyword evidence="2" id="KW-1185">Reference proteome</keyword>
<gene>
    <name evidence="1" type="ORF">Pmani_016252</name>
</gene>
<dbReference type="Proteomes" id="UP001292094">
    <property type="component" value="Unassembled WGS sequence"/>
</dbReference>
<protein>
    <submittedName>
        <fullName evidence="1">Uncharacterized protein</fullName>
    </submittedName>
</protein>
<evidence type="ECO:0000313" key="2">
    <source>
        <dbReference type="Proteomes" id="UP001292094"/>
    </source>
</evidence>
<name>A0AAE1PQH8_9EUCA</name>
<sequence length="172" mass="19467">MACWTKEKCVAGSVTDVDVDGGGGKECRMAEWGPTNTSLIHQPNSVYFYWKDSVPSSIYEITSDGLLTLLGNETMTFNESKEFCASIPGHRMAMTKKKTQIEVLLDLQNRTGEIIWGDQTPYNDTDAKEVRILDNEDDVDAFRFRDKHFDDRSKSAEFLPLCQANPLDNAEW</sequence>
<accession>A0AAE1PQH8</accession>